<dbReference type="AlphaFoldDB" id="A0A4C2ECK4"/>
<evidence type="ECO:0000313" key="2">
    <source>
        <dbReference type="EMBL" id="GCF12251.1"/>
    </source>
</evidence>
<sequence length="62" mass="7114">MSVYDLRRDSSARPAKSTRLDCAVDDEDNPTQLTVFSDRDHELPTHWISVDIDHAVALDEMR</sequence>
<dbReference type="InterPro" id="IPR055933">
    <property type="entry name" value="DUF7511"/>
</dbReference>
<feature type="domain" description="DUF7511" evidence="1">
    <location>
        <begin position="24"/>
        <end position="62"/>
    </location>
</feature>
<proteinExistence type="predicted"/>
<dbReference type="RefSeq" id="WP_137681960.1">
    <property type="nucleotide sequence ID" value="NZ_BIXZ01000001.1"/>
</dbReference>
<comment type="caution">
    <text evidence="2">The sequence shown here is derived from an EMBL/GenBank/DDBJ whole genome shotgun (WGS) entry which is preliminary data.</text>
</comment>
<dbReference type="Proteomes" id="UP000304382">
    <property type="component" value="Unassembled WGS sequence"/>
</dbReference>
<dbReference type="Pfam" id="PF24351">
    <property type="entry name" value="DUF7511"/>
    <property type="match status" value="1"/>
</dbReference>
<gene>
    <name evidence="2" type="ORF">Harman_01860</name>
</gene>
<accession>A0A4C2ECK4</accession>
<dbReference type="OrthoDB" id="216697at2157"/>
<reference evidence="2 3" key="1">
    <citation type="submission" date="2019-02" db="EMBL/GenBank/DDBJ databases">
        <title>Haloarcula mannanilyticum sp. nov., a mannan degrading haloarchaeon isolated from commercial salt.</title>
        <authorList>
            <person name="Enomoto S."/>
            <person name="Shimane Y."/>
            <person name="Kamekura M."/>
            <person name="Ito T."/>
            <person name="Moriya O."/>
            <person name="Ihara K."/>
            <person name="Takahashi-Ando N."/>
            <person name="Fukushima Y."/>
            <person name="Yoshida Y."/>
            <person name="Usama R."/>
            <person name="Takai K."/>
            <person name="Minegishi H."/>
        </authorList>
    </citation>
    <scope>NUCLEOTIDE SEQUENCE [LARGE SCALE GENOMIC DNA]</scope>
    <source>
        <strain evidence="2 3">MD130-1</strain>
    </source>
</reference>
<protein>
    <recommendedName>
        <fullName evidence="1">DUF7511 domain-containing protein</fullName>
    </recommendedName>
</protein>
<evidence type="ECO:0000313" key="3">
    <source>
        <dbReference type="Proteomes" id="UP000304382"/>
    </source>
</evidence>
<organism evidence="2 3">
    <name type="scientific">Haloarcula mannanilytica</name>
    <dbReference type="NCBI Taxonomy" id="2509225"/>
    <lineage>
        <taxon>Archaea</taxon>
        <taxon>Methanobacteriati</taxon>
        <taxon>Methanobacteriota</taxon>
        <taxon>Stenosarchaea group</taxon>
        <taxon>Halobacteria</taxon>
        <taxon>Halobacteriales</taxon>
        <taxon>Haloarculaceae</taxon>
        <taxon>Haloarcula</taxon>
    </lineage>
</organism>
<name>A0A4C2ECK4_9EURY</name>
<keyword evidence="3" id="KW-1185">Reference proteome</keyword>
<dbReference type="EMBL" id="BIXZ01000001">
    <property type="protein sequence ID" value="GCF12251.1"/>
    <property type="molecule type" value="Genomic_DNA"/>
</dbReference>
<evidence type="ECO:0000259" key="1">
    <source>
        <dbReference type="Pfam" id="PF24351"/>
    </source>
</evidence>